<dbReference type="Gene3D" id="1.25.40.10">
    <property type="entry name" value="Tetratricopeptide repeat domain"/>
    <property type="match status" value="1"/>
</dbReference>
<dbReference type="eggNOG" id="COG3063">
    <property type="taxonomic scope" value="Bacteria"/>
</dbReference>
<keyword evidence="4" id="KW-0732">Signal</keyword>
<feature type="repeat" description="TPR" evidence="3">
    <location>
        <begin position="143"/>
        <end position="176"/>
    </location>
</feature>
<dbReference type="RefSeq" id="WP_051899395.1">
    <property type="nucleotide sequence ID" value="NZ_JMPJ01000025.1"/>
</dbReference>
<evidence type="ECO:0000256" key="1">
    <source>
        <dbReference type="ARBA" id="ARBA00022737"/>
    </source>
</evidence>
<dbReference type="SMART" id="SM00028">
    <property type="entry name" value="TPR"/>
    <property type="match status" value="3"/>
</dbReference>
<evidence type="ECO:0000313" key="6">
    <source>
        <dbReference type="Proteomes" id="UP000028640"/>
    </source>
</evidence>
<feature type="chain" id="PRO_5001791311" evidence="4">
    <location>
        <begin position="28"/>
        <end position="255"/>
    </location>
</feature>
<dbReference type="PROSITE" id="PS51257">
    <property type="entry name" value="PROKAR_LIPOPROTEIN"/>
    <property type="match status" value="1"/>
</dbReference>
<dbReference type="OrthoDB" id="9814042at2"/>
<dbReference type="Pfam" id="PF13181">
    <property type="entry name" value="TPR_8"/>
    <property type="match status" value="1"/>
</dbReference>
<dbReference type="EMBL" id="JMPJ01000025">
    <property type="protein sequence ID" value="KFC84776.1"/>
    <property type="molecule type" value="Genomic_DNA"/>
</dbReference>
<gene>
    <name evidence="5" type="primary">pilF</name>
    <name evidence="5" type="ORF">GEAM_0650</name>
</gene>
<dbReference type="InterPro" id="IPR019734">
    <property type="entry name" value="TPR_rpt"/>
</dbReference>
<dbReference type="PANTHER" id="PTHR45586:SF1">
    <property type="entry name" value="LIPOPOLYSACCHARIDE ASSEMBLY PROTEIN B"/>
    <property type="match status" value="1"/>
</dbReference>
<dbReference type="Pfam" id="PF13432">
    <property type="entry name" value="TPR_16"/>
    <property type="match status" value="1"/>
</dbReference>
<dbReference type="PANTHER" id="PTHR45586">
    <property type="entry name" value="TPR REPEAT-CONTAINING PROTEIN PA4667"/>
    <property type="match status" value="1"/>
</dbReference>
<dbReference type="SUPFAM" id="SSF48452">
    <property type="entry name" value="TPR-like"/>
    <property type="match status" value="1"/>
</dbReference>
<keyword evidence="6" id="KW-1185">Reference proteome</keyword>
<dbReference type="PROSITE" id="PS50005">
    <property type="entry name" value="TPR"/>
    <property type="match status" value="2"/>
</dbReference>
<dbReference type="GeneID" id="78378995"/>
<keyword evidence="2 3" id="KW-0802">TPR repeat</keyword>
<evidence type="ECO:0000313" key="5">
    <source>
        <dbReference type="EMBL" id="KFC84776.1"/>
    </source>
</evidence>
<accession>A0A085GM31</accession>
<protein>
    <submittedName>
        <fullName evidence="5">PilF family type IV pilus biogenesis protein</fullName>
    </submittedName>
</protein>
<dbReference type="InterPro" id="IPR013360">
    <property type="entry name" value="Pilus_4_PilW"/>
</dbReference>
<sequence length="255" mass="27603">MTIKTRWTKAIALSFTVCLLASCSSSPKESEQAAAGSASQTRLQLGMAYLSQGNMSGAKQNLQKAVDSAPNDYRTQLGMALYEQKNGDNGAAESRYQQALKLAPQNGTVLNNYGAFLCGLGQYVPAQQQFSAAANVPDYGQVADSLENAGYCFLKANQNEEARVLLSRALKIDPDKGAPLLTEATKQFAAGNRAQAQVLLDVYQHVLPASAESLMLQIRFAALASNPVSVQRYGKQLARSFPQSQQYQQFLANEY</sequence>
<keyword evidence="1" id="KW-0677">Repeat</keyword>
<dbReference type="AlphaFoldDB" id="A0A085GM31"/>
<evidence type="ECO:0000256" key="3">
    <source>
        <dbReference type="PROSITE-ProRule" id="PRU00339"/>
    </source>
</evidence>
<organism evidence="5 6">
    <name type="scientific">Ewingella americana (strain ATCC 33852 / DSM 4580 / CCUG 14506 / JCM 5911 / LMG 7869 / NCTC 12157 / CDC 1468-78)</name>
    <dbReference type="NCBI Taxonomy" id="910964"/>
    <lineage>
        <taxon>Bacteria</taxon>
        <taxon>Pseudomonadati</taxon>
        <taxon>Pseudomonadota</taxon>
        <taxon>Gammaproteobacteria</taxon>
        <taxon>Enterobacterales</taxon>
        <taxon>Yersiniaceae</taxon>
        <taxon>Ewingella</taxon>
    </lineage>
</organism>
<dbReference type="STRING" id="910964.GEAM_0650"/>
<dbReference type="NCBIfam" id="TIGR02521">
    <property type="entry name" value="type_IV_pilW"/>
    <property type="match status" value="1"/>
</dbReference>
<dbReference type="Proteomes" id="UP000028640">
    <property type="component" value="Unassembled WGS sequence"/>
</dbReference>
<dbReference type="Pfam" id="PF14559">
    <property type="entry name" value="TPR_19"/>
    <property type="match status" value="1"/>
</dbReference>
<dbReference type="InterPro" id="IPR011990">
    <property type="entry name" value="TPR-like_helical_dom_sf"/>
</dbReference>
<name>A0A085GM31_EWIA3</name>
<dbReference type="InterPro" id="IPR051012">
    <property type="entry name" value="CellSynth/LPSAsmb/PSIAsmb"/>
</dbReference>
<feature type="signal peptide" evidence="4">
    <location>
        <begin position="1"/>
        <end position="27"/>
    </location>
</feature>
<feature type="repeat" description="TPR" evidence="3">
    <location>
        <begin position="39"/>
        <end position="72"/>
    </location>
</feature>
<evidence type="ECO:0000256" key="4">
    <source>
        <dbReference type="SAM" id="SignalP"/>
    </source>
</evidence>
<proteinExistence type="predicted"/>
<evidence type="ECO:0000256" key="2">
    <source>
        <dbReference type="ARBA" id="ARBA00022803"/>
    </source>
</evidence>
<reference evidence="5 6" key="1">
    <citation type="submission" date="2014-05" db="EMBL/GenBank/DDBJ databases">
        <title>ATOL: Assembling a taxonomically balanced genome-scale reconstruction of the evolutionary history of the Enterobacteriaceae.</title>
        <authorList>
            <person name="Plunkett G.III."/>
            <person name="Neeno-Eckwall E.C."/>
            <person name="Glasner J.D."/>
            <person name="Perna N.T."/>
        </authorList>
    </citation>
    <scope>NUCLEOTIDE SEQUENCE [LARGE SCALE GENOMIC DNA]</scope>
    <source>
        <strain evidence="5 6">ATCC 33852</strain>
    </source>
</reference>
<comment type="caution">
    <text evidence="5">The sequence shown here is derived from an EMBL/GenBank/DDBJ whole genome shotgun (WGS) entry which is preliminary data.</text>
</comment>